<keyword evidence="7" id="KW-0479">Metal-binding</keyword>
<evidence type="ECO:0000256" key="2">
    <source>
        <dbReference type="ARBA" id="ARBA00022475"/>
    </source>
</evidence>
<dbReference type="GO" id="GO:0009103">
    <property type="term" value="P:lipopolysaccharide biosynthetic process"/>
    <property type="evidence" value="ECO:0007669"/>
    <property type="project" value="TreeGrafter"/>
</dbReference>
<evidence type="ECO:0000256" key="8">
    <source>
        <dbReference type="SAM" id="Phobius"/>
    </source>
</evidence>
<evidence type="ECO:0000313" key="10">
    <source>
        <dbReference type="Proteomes" id="UP000292627"/>
    </source>
</evidence>
<gene>
    <name evidence="9" type="ORF">EA660_15990</name>
</gene>
<accession>A0A4Q8L6J3</accession>
<feature type="transmembrane region" description="Helical" evidence="8">
    <location>
        <begin position="6"/>
        <end position="26"/>
    </location>
</feature>
<dbReference type="GO" id="GO:0071555">
    <property type="term" value="P:cell wall organization"/>
    <property type="evidence" value="ECO:0007669"/>
    <property type="project" value="TreeGrafter"/>
</dbReference>
<keyword evidence="4 8" id="KW-0812">Transmembrane</keyword>
<feature type="transmembrane region" description="Helical" evidence="8">
    <location>
        <begin position="295"/>
        <end position="313"/>
    </location>
</feature>
<evidence type="ECO:0000256" key="6">
    <source>
        <dbReference type="ARBA" id="ARBA00023136"/>
    </source>
</evidence>
<protein>
    <submittedName>
        <fullName evidence="9">Glycosyltransferase family 4 protein</fullName>
    </submittedName>
</protein>
<dbReference type="GO" id="GO:0046872">
    <property type="term" value="F:metal ion binding"/>
    <property type="evidence" value="ECO:0007669"/>
    <property type="project" value="UniProtKB-KW"/>
</dbReference>
<feature type="transmembrane region" description="Helical" evidence="8">
    <location>
        <begin position="47"/>
        <end position="65"/>
    </location>
</feature>
<evidence type="ECO:0000256" key="3">
    <source>
        <dbReference type="ARBA" id="ARBA00022679"/>
    </source>
</evidence>
<feature type="binding site" evidence="7">
    <location>
        <position position="198"/>
    </location>
    <ligand>
        <name>Mg(2+)</name>
        <dbReference type="ChEBI" id="CHEBI:18420"/>
    </ligand>
</feature>
<reference evidence="9 10" key="1">
    <citation type="submission" date="2019-02" db="EMBL/GenBank/DDBJ databases">
        <title>WGS of Pseudoxanthomonas species novum from clinical isolates.</title>
        <authorList>
            <person name="Bernier A.-M."/>
            <person name="Bernard K."/>
            <person name="Vachon A."/>
        </authorList>
    </citation>
    <scope>NUCLEOTIDE SEQUENCE [LARGE SCALE GENOMIC DNA]</scope>
    <source>
        <strain evidence="9 10">NML171200</strain>
    </source>
</reference>
<comment type="subcellular location">
    <subcellularLocation>
        <location evidence="1">Cell membrane</location>
        <topology evidence="1">Multi-pass membrane protein</topology>
    </subcellularLocation>
</comment>
<dbReference type="GO" id="GO:0005886">
    <property type="term" value="C:plasma membrane"/>
    <property type="evidence" value="ECO:0007669"/>
    <property type="project" value="UniProtKB-SubCell"/>
</dbReference>
<comment type="caution">
    <text evidence="9">The sequence shown here is derived from an EMBL/GenBank/DDBJ whole genome shotgun (WGS) entry which is preliminary data.</text>
</comment>
<keyword evidence="5 8" id="KW-1133">Transmembrane helix</keyword>
<feature type="transmembrane region" description="Helical" evidence="8">
    <location>
        <begin position="126"/>
        <end position="144"/>
    </location>
</feature>
<keyword evidence="6 8" id="KW-0472">Membrane</keyword>
<dbReference type="PANTHER" id="PTHR22926:SF3">
    <property type="entry name" value="UNDECAPRENYL-PHOSPHATE ALPHA-N-ACETYLGLUCOSAMINYL 1-PHOSPHATE TRANSFERASE"/>
    <property type="match status" value="1"/>
</dbReference>
<evidence type="ECO:0000256" key="5">
    <source>
        <dbReference type="ARBA" id="ARBA00022989"/>
    </source>
</evidence>
<feature type="binding site" evidence="7">
    <location>
        <position position="142"/>
    </location>
    <ligand>
        <name>Mg(2+)</name>
        <dbReference type="ChEBI" id="CHEBI:18420"/>
    </ligand>
</feature>
<keyword evidence="2" id="KW-1003">Cell membrane</keyword>
<proteinExistence type="predicted"/>
<evidence type="ECO:0000313" key="9">
    <source>
        <dbReference type="EMBL" id="TAA21855.1"/>
    </source>
</evidence>
<evidence type="ECO:0000256" key="7">
    <source>
        <dbReference type="PIRSR" id="PIRSR600715-1"/>
    </source>
</evidence>
<name>A0A4Q8L6J3_9GAMM</name>
<dbReference type="PANTHER" id="PTHR22926">
    <property type="entry name" value="PHOSPHO-N-ACETYLMURAMOYL-PENTAPEPTIDE-TRANSFERASE"/>
    <property type="match status" value="1"/>
</dbReference>
<dbReference type="Proteomes" id="UP000292627">
    <property type="component" value="Unassembled WGS sequence"/>
</dbReference>
<feature type="transmembrane region" description="Helical" evidence="8">
    <location>
        <begin position="71"/>
        <end position="91"/>
    </location>
</feature>
<dbReference type="GO" id="GO:0016780">
    <property type="term" value="F:phosphotransferase activity, for other substituted phosphate groups"/>
    <property type="evidence" value="ECO:0007669"/>
    <property type="project" value="InterPro"/>
</dbReference>
<organism evidence="9 10">
    <name type="scientific">Pseudoxanthomonas winnipegensis</name>
    <dbReference type="NCBI Taxonomy" id="2480810"/>
    <lineage>
        <taxon>Bacteria</taxon>
        <taxon>Pseudomonadati</taxon>
        <taxon>Pseudomonadota</taxon>
        <taxon>Gammaproteobacteria</taxon>
        <taxon>Lysobacterales</taxon>
        <taxon>Lysobacteraceae</taxon>
        <taxon>Pseudoxanthomonas</taxon>
    </lineage>
</organism>
<keyword evidence="7" id="KW-0460">Magnesium</keyword>
<dbReference type="AlphaFoldDB" id="A0A4Q8L6J3"/>
<evidence type="ECO:0000256" key="1">
    <source>
        <dbReference type="ARBA" id="ARBA00004651"/>
    </source>
</evidence>
<dbReference type="RefSeq" id="WP_130552462.1">
    <property type="nucleotide sequence ID" value="NZ_SHMC01000007.1"/>
</dbReference>
<dbReference type="InterPro" id="IPR000715">
    <property type="entry name" value="Glycosyl_transferase_4"/>
</dbReference>
<dbReference type="OrthoDB" id="9783652at2"/>
<dbReference type="EMBL" id="SHMC01000007">
    <property type="protein sequence ID" value="TAA21855.1"/>
    <property type="molecule type" value="Genomic_DNA"/>
</dbReference>
<feature type="transmembrane region" description="Helical" evidence="8">
    <location>
        <begin position="103"/>
        <end position="120"/>
    </location>
</feature>
<feature type="transmembrane region" description="Helical" evidence="8">
    <location>
        <begin position="271"/>
        <end position="289"/>
    </location>
</feature>
<keyword evidence="3 9" id="KW-0808">Transferase</keyword>
<evidence type="ECO:0000256" key="4">
    <source>
        <dbReference type="ARBA" id="ARBA00022692"/>
    </source>
</evidence>
<comment type="cofactor">
    <cofactor evidence="7">
        <name>Mg(2+)</name>
        <dbReference type="ChEBI" id="CHEBI:18420"/>
    </cofactor>
</comment>
<sequence length="323" mass="34371">MPVLAYGVGLAALAAVLTWLTRVYALRRGLMDAPGERRSHSVATPRGGGIAIVVTVLLGCVWQAWNAEPGQGTPVVLFAVGLALVAGIGWLDDHRPLSARLRFSIHLIAAGLLAIALWRLGYAVWLVVAGFCLAASLINIWNFMDGINGLAASQAAIAAAGLALVLPAGWSLLAIALCGGCLGFLPFNFPRARIFLGDVGSGALGYVLAALTVVAATRTTVPILSLMPLTLFSVDAGFTLSRRVLSGEPWWQPHTTHAYQRAARRLGHTRVTAACAIFTLTATIAMVLSWHLRGWFPLVIAATCFAFASWTWVRLQARTRLQG</sequence>
<dbReference type="Pfam" id="PF00953">
    <property type="entry name" value="Glycos_transf_4"/>
    <property type="match status" value="1"/>
</dbReference>
<feature type="transmembrane region" description="Helical" evidence="8">
    <location>
        <begin position="156"/>
        <end position="185"/>
    </location>
</feature>
<dbReference type="GO" id="GO:0044038">
    <property type="term" value="P:cell wall macromolecule biosynthetic process"/>
    <property type="evidence" value="ECO:0007669"/>
    <property type="project" value="TreeGrafter"/>
</dbReference>
<dbReference type="CDD" id="cd06854">
    <property type="entry name" value="GT_WbpL_WbcO_like"/>
    <property type="match status" value="1"/>
</dbReference>